<dbReference type="AlphaFoldDB" id="A0A9W6Z9R1"/>
<name>A0A9W6Z9R1_9STRA</name>
<dbReference type="EMBL" id="BRXZ01004310">
    <property type="protein sequence ID" value="GMH46614.1"/>
    <property type="molecule type" value="Genomic_DNA"/>
</dbReference>
<keyword evidence="2" id="KW-1185">Reference proteome</keyword>
<feature type="non-terminal residue" evidence="1">
    <location>
        <position position="106"/>
    </location>
</feature>
<proteinExistence type="predicted"/>
<dbReference type="Proteomes" id="UP001165082">
    <property type="component" value="Unassembled WGS sequence"/>
</dbReference>
<organism evidence="1 2">
    <name type="scientific">Triparma retinervis</name>
    <dbReference type="NCBI Taxonomy" id="2557542"/>
    <lineage>
        <taxon>Eukaryota</taxon>
        <taxon>Sar</taxon>
        <taxon>Stramenopiles</taxon>
        <taxon>Ochrophyta</taxon>
        <taxon>Bolidophyceae</taxon>
        <taxon>Parmales</taxon>
        <taxon>Triparmaceae</taxon>
        <taxon>Triparma</taxon>
    </lineage>
</organism>
<evidence type="ECO:0000313" key="2">
    <source>
        <dbReference type="Proteomes" id="UP001165082"/>
    </source>
</evidence>
<reference evidence="1" key="1">
    <citation type="submission" date="2022-07" db="EMBL/GenBank/DDBJ databases">
        <title>Genome analysis of Parmales, a sister group of diatoms, reveals the evolutionary specialization of diatoms from phago-mixotrophs to photoautotrophs.</title>
        <authorList>
            <person name="Ban H."/>
            <person name="Sato S."/>
            <person name="Yoshikawa S."/>
            <person name="Kazumasa Y."/>
            <person name="Nakamura Y."/>
            <person name="Ichinomiya M."/>
            <person name="Saitoh K."/>
            <person name="Sato N."/>
            <person name="Blanc-Mathieu R."/>
            <person name="Endo H."/>
            <person name="Kuwata A."/>
            <person name="Ogata H."/>
        </authorList>
    </citation>
    <scope>NUCLEOTIDE SEQUENCE</scope>
</reference>
<evidence type="ECO:0000313" key="1">
    <source>
        <dbReference type="EMBL" id="GMH46614.1"/>
    </source>
</evidence>
<gene>
    <name evidence="1" type="ORF">TrRE_jg666</name>
</gene>
<protein>
    <submittedName>
        <fullName evidence="1">Uncharacterized protein</fullName>
    </submittedName>
</protein>
<sequence length="106" mass="11415">MVDDYTIHPTTPSPDNSLFGTFRSTLEVFSDPAVGHVSIGSIVSDCGREEPSEFVRFVDVEAGDTKVYDVNFVARWWGETGHGYKHALSPPAVTSATATSTPSPPI</sequence>
<comment type="caution">
    <text evidence="1">The sequence shown here is derived from an EMBL/GenBank/DDBJ whole genome shotgun (WGS) entry which is preliminary data.</text>
</comment>
<accession>A0A9W6Z9R1</accession>